<protein>
    <submittedName>
        <fullName evidence="8">Glycoside hydrolase family 28 protein</fullName>
    </submittedName>
</protein>
<dbReference type="Proteomes" id="UP001440599">
    <property type="component" value="Unassembled WGS sequence"/>
</dbReference>
<dbReference type="Pfam" id="PF12708">
    <property type="entry name" value="Pect-lyase_RHGA_epim"/>
    <property type="match status" value="1"/>
</dbReference>
<dbReference type="SUPFAM" id="SSF51126">
    <property type="entry name" value="Pectin lyase-like"/>
    <property type="match status" value="1"/>
</dbReference>
<proteinExistence type="inferred from homology"/>
<sequence length="732" mass="79238">MKRNLSLLLAAGMVLSLGVAPAQASEPAADTGNTLSWDMAEEILTHISDPKFPDYSVSVVDYGAVPNDDKLDTAAIQKAIDEVSEKGGGKVIVPSGTFDVGAIELKSNVNLCLESEDSLLRYTTDINEENYPVVYSHWEATPIYNYSALIYAKDAENIALTGKGTLDGQASDTVWWNWKDGAYGSQSAGQELTREQNNNGVPVDERIYGDGWYLRPNFIQTINCENVLFEGVTLLNSPMWQVNPVLCTNVTVRGMTLRAHGSNTDCVDPESCNYVLIEENSFDSGDDCIAIKSGRDRDGRELNTPCQNIIIRNNIMADGHGGIAMGSEMSGSIYNVFATDNHFDSPNLTYPLRLKTNAKRGGEIANVYLRNSTIANVDEATIHGTMLYAEGSNGDYIPSFRNIVIENVKTTGGLYGIYLEAFEESPITGLVLRNVQIDGVKYPIRAMNWGDDVVMDNVTINGEAYPRPTEARILGVPTPGAQIEGTALLIGADADTLTYRWEMADTRDGSYTSIGDGKTLQVPADAAGKYLRLVATDTNGASAESIPYEVLTSASVDGIPADSFVSTAAARLASKGVLDTSASIDPKAPVTRIELARMLARMWDLTAPEGDVELTDMDKSSADYQIAAAVVEQEMMETKDGAFDPNGTLTREEMATVAMMSCGVSYANASHTYDTTYADGETIDQDYLTDVERGTTLGFWKGTSTGVFSPKLTMTYEMTIAVLDRVSDFAGK</sequence>
<gene>
    <name evidence="8" type="ORF">WMO45_08825</name>
</gene>
<feature type="signal peptide" evidence="6">
    <location>
        <begin position="1"/>
        <end position="24"/>
    </location>
</feature>
<dbReference type="PROSITE" id="PS00502">
    <property type="entry name" value="POLYGALACTURONASE"/>
    <property type="match status" value="1"/>
</dbReference>
<dbReference type="InterPro" id="IPR006626">
    <property type="entry name" value="PbH1"/>
</dbReference>
<feature type="domain" description="SLH" evidence="7">
    <location>
        <begin position="548"/>
        <end position="613"/>
    </location>
</feature>
<dbReference type="RefSeq" id="WP_349140281.1">
    <property type="nucleotide sequence ID" value="NZ_JBBMFT010000004.1"/>
</dbReference>
<dbReference type="InterPro" id="IPR000743">
    <property type="entry name" value="Glyco_hydro_28"/>
</dbReference>
<evidence type="ECO:0000256" key="3">
    <source>
        <dbReference type="ARBA" id="ARBA00022801"/>
    </source>
</evidence>
<dbReference type="PANTHER" id="PTHR31339">
    <property type="entry name" value="PECTIN LYASE-RELATED"/>
    <property type="match status" value="1"/>
</dbReference>
<keyword evidence="9" id="KW-1185">Reference proteome</keyword>
<dbReference type="InterPro" id="IPR011050">
    <property type="entry name" value="Pectin_lyase_fold/virulence"/>
</dbReference>
<organism evidence="8 9">
    <name type="scientific">Flavonifractor hominis</name>
    <dbReference type="NCBI Taxonomy" id="3133178"/>
    <lineage>
        <taxon>Bacteria</taxon>
        <taxon>Bacillati</taxon>
        <taxon>Bacillota</taxon>
        <taxon>Clostridia</taxon>
        <taxon>Eubacteriales</taxon>
        <taxon>Oscillospiraceae</taxon>
        <taxon>Flavonifractor</taxon>
    </lineage>
</organism>
<evidence type="ECO:0000313" key="9">
    <source>
        <dbReference type="Proteomes" id="UP001440599"/>
    </source>
</evidence>
<evidence type="ECO:0000256" key="1">
    <source>
        <dbReference type="ARBA" id="ARBA00008834"/>
    </source>
</evidence>
<keyword evidence="3 5" id="KW-0378">Hydrolase</keyword>
<evidence type="ECO:0000256" key="4">
    <source>
        <dbReference type="ARBA" id="ARBA00023295"/>
    </source>
</evidence>
<dbReference type="InterPro" id="IPR024535">
    <property type="entry name" value="RHGA/B-epi-like_pectate_lyase"/>
</dbReference>
<dbReference type="PANTHER" id="PTHR31339:SF9">
    <property type="entry name" value="PLASMIN AND FIBRONECTIN-BINDING PROTEIN A"/>
    <property type="match status" value="1"/>
</dbReference>
<accession>A0ABV1ERJ7</accession>
<dbReference type="InterPro" id="IPR012334">
    <property type="entry name" value="Pectin_lyas_fold"/>
</dbReference>
<keyword evidence="2" id="KW-0677">Repeat</keyword>
<dbReference type="EMBL" id="JBBMFT010000004">
    <property type="protein sequence ID" value="MEQ2456625.1"/>
    <property type="molecule type" value="Genomic_DNA"/>
</dbReference>
<evidence type="ECO:0000256" key="2">
    <source>
        <dbReference type="ARBA" id="ARBA00022737"/>
    </source>
</evidence>
<dbReference type="Pfam" id="PF00395">
    <property type="entry name" value="SLH"/>
    <property type="match status" value="1"/>
</dbReference>
<keyword evidence="4 5" id="KW-0326">Glycosidase</keyword>
<evidence type="ECO:0000256" key="5">
    <source>
        <dbReference type="RuleBase" id="RU361169"/>
    </source>
</evidence>
<dbReference type="Gene3D" id="2.160.20.10">
    <property type="entry name" value="Single-stranded right-handed beta-helix, Pectin lyase-like"/>
    <property type="match status" value="1"/>
</dbReference>
<evidence type="ECO:0000313" key="8">
    <source>
        <dbReference type="EMBL" id="MEQ2456625.1"/>
    </source>
</evidence>
<dbReference type="Pfam" id="PF00295">
    <property type="entry name" value="Glyco_hydro_28"/>
    <property type="match status" value="1"/>
</dbReference>
<name>A0ABV1ERJ7_9FIRM</name>
<dbReference type="SMART" id="SM00710">
    <property type="entry name" value="PbH1"/>
    <property type="match status" value="7"/>
</dbReference>
<comment type="caution">
    <text evidence="8">The sequence shown here is derived from an EMBL/GenBank/DDBJ whole genome shotgun (WGS) entry which is preliminary data.</text>
</comment>
<dbReference type="PROSITE" id="PS51272">
    <property type="entry name" value="SLH"/>
    <property type="match status" value="1"/>
</dbReference>
<dbReference type="InterPro" id="IPR001119">
    <property type="entry name" value="SLH_dom"/>
</dbReference>
<reference evidence="8 9" key="1">
    <citation type="submission" date="2024-03" db="EMBL/GenBank/DDBJ databases">
        <title>Human intestinal bacterial collection.</title>
        <authorList>
            <person name="Pauvert C."/>
            <person name="Hitch T.C.A."/>
            <person name="Clavel T."/>
        </authorList>
    </citation>
    <scope>NUCLEOTIDE SEQUENCE [LARGE SCALE GENOMIC DNA]</scope>
    <source>
        <strain evidence="8 9">CLA-AP-H34</strain>
    </source>
</reference>
<dbReference type="GO" id="GO:0016787">
    <property type="term" value="F:hydrolase activity"/>
    <property type="evidence" value="ECO:0007669"/>
    <property type="project" value="UniProtKB-KW"/>
</dbReference>
<evidence type="ECO:0000256" key="6">
    <source>
        <dbReference type="SAM" id="SignalP"/>
    </source>
</evidence>
<comment type="similarity">
    <text evidence="1 5">Belongs to the glycosyl hydrolase 28 family.</text>
</comment>
<evidence type="ECO:0000259" key="7">
    <source>
        <dbReference type="PROSITE" id="PS51272"/>
    </source>
</evidence>
<feature type="chain" id="PRO_5047025555" evidence="6">
    <location>
        <begin position="25"/>
        <end position="732"/>
    </location>
</feature>
<keyword evidence="6" id="KW-0732">Signal</keyword>
<dbReference type="InterPro" id="IPR051801">
    <property type="entry name" value="GH28_Enzymes"/>
</dbReference>